<keyword evidence="6 8" id="KW-1133">Transmembrane helix</keyword>
<dbReference type="Proteomes" id="UP000782610">
    <property type="component" value="Unassembled WGS sequence"/>
</dbReference>
<reference evidence="10" key="1">
    <citation type="submission" date="2020-07" db="EMBL/GenBank/DDBJ databases">
        <title>Huge and variable diversity of episymbiotic CPR bacteria and DPANN archaea in groundwater ecosystems.</title>
        <authorList>
            <person name="He C.Y."/>
            <person name="Keren R."/>
            <person name="Whittaker M."/>
            <person name="Farag I.F."/>
            <person name="Doudna J."/>
            <person name="Cate J.H.D."/>
            <person name="Banfield J.F."/>
        </authorList>
    </citation>
    <scope>NUCLEOTIDE SEQUENCE</scope>
    <source>
        <strain evidence="10">NC_groundwater_1586_Pr3_B-0.1um_66_15</strain>
    </source>
</reference>
<comment type="caution">
    <text evidence="10">The sequence shown here is derived from an EMBL/GenBank/DDBJ whole genome shotgun (WGS) entry which is preliminary data.</text>
</comment>
<sequence>MDWRILRAIALGLLAIKLVLLGAIRPFMDETYYFLWGQHLALSYFDHPPLIGWTQWVAGSLFGWTVFGLRAVVALTLLGDLVLLWLFARRLAGDGWRETFWPLAVVFLASPIFFALSSVALPDHLLVLFSLATLYAVESFRQSVEAGAPRWRWLYLGALAIGLATLSKYTGALLGVALLAYLVAVPSLRRSFRSPHLCLAGFLAIALQTPVIVWNLQHRFASFGFIFGGRAALRDLSSLVGLGGFVLGAVVLLSPVLVIPIGRFLLARRDGHGFARLVFWLSTVGFLAASLVTNILIHWNVIAYLAVLPFLAPYLRSRLLLGAQIVYGALAIAVATVNYTALPVLALVGPGDQTSAWSYGWDEVAAAVVDVKATMPVDFVAATDYALASPLAFELRDPNVTSLSRRHDAYDDWFDPAAHKGQTALIVADRWRPLSTTLSARFGSVEKVKTVTITRYGRRIDVHTLYIGRDFSP</sequence>
<dbReference type="AlphaFoldDB" id="A0A933L669"/>
<feature type="transmembrane region" description="Helical" evidence="8">
    <location>
        <begin position="297"/>
        <end position="315"/>
    </location>
</feature>
<dbReference type="PANTHER" id="PTHR33908:SF11">
    <property type="entry name" value="MEMBRANE PROTEIN"/>
    <property type="match status" value="1"/>
</dbReference>
<evidence type="ECO:0000313" key="10">
    <source>
        <dbReference type="EMBL" id="MBI4923852.1"/>
    </source>
</evidence>
<feature type="transmembrane region" description="Helical" evidence="8">
    <location>
        <begin position="273"/>
        <end position="291"/>
    </location>
</feature>
<evidence type="ECO:0000256" key="1">
    <source>
        <dbReference type="ARBA" id="ARBA00004651"/>
    </source>
</evidence>
<evidence type="ECO:0000313" key="11">
    <source>
        <dbReference type="Proteomes" id="UP000782610"/>
    </source>
</evidence>
<feature type="transmembrane region" description="Helical" evidence="8">
    <location>
        <begin position="236"/>
        <end position="261"/>
    </location>
</feature>
<feature type="transmembrane region" description="Helical" evidence="8">
    <location>
        <begin position="61"/>
        <end position="88"/>
    </location>
</feature>
<dbReference type="GO" id="GO:0005886">
    <property type="term" value="C:plasma membrane"/>
    <property type="evidence" value="ECO:0007669"/>
    <property type="project" value="UniProtKB-SubCell"/>
</dbReference>
<protein>
    <submittedName>
        <fullName evidence="10">Glycosyltransferase family 39 protein</fullName>
    </submittedName>
</protein>
<dbReference type="EMBL" id="JACRAF010000063">
    <property type="protein sequence ID" value="MBI4923852.1"/>
    <property type="molecule type" value="Genomic_DNA"/>
</dbReference>
<feature type="transmembrane region" description="Helical" evidence="8">
    <location>
        <begin position="327"/>
        <end position="348"/>
    </location>
</feature>
<evidence type="ECO:0000256" key="8">
    <source>
        <dbReference type="SAM" id="Phobius"/>
    </source>
</evidence>
<accession>A0A933L669</accession>
<dbReference type="PANTHER" id="PTHR33908">
    <property type="entry name" value="MANNOSYLTRANSFERASE YKCB-RELATED"/>
    <property type="match status" value="1"/>
</dbReference>
<dbReference type="Pfam" id="PF13231">
    <property type="entry name" value="PMT_2"/>
    <property type="match status" value="1"/>
</dbReference>
<evidence type="ECO:0000256" key="5">
    <source>
        <dbReference type="ARBA" id="ARBA00022692"/>
    </source>
</evidence>
<feature type="transmembrane region" description="Helical" evidence="8">
    <location>
        <begin position="100"/>
        <end position="121"/>
    </location>
</feature>
<keyword evidence="4" id="KW-0808">Transferase</keyword>
<evidence type="ECO:0000256" key="2">
    <source>
        <dbReference type="ARBA" id="ARBA00022475"/>
    </source>
</evidence>
<keyword evidence="7 8" id="KW-0472">Membrane</keyword>
<keyword evidence="2" id="KW-1003">Cell membrane</keyword>
<evidence type="ECO:0000256" key="6">
    <source>
        <dbReference type="ARBA" id="ARBA00022989"/>
    </source>
</evidence>
<gene>
    <name evidence="10" type="ORF">HY834_19120</name>
</gene>
<dbReference type="InterPro" id="IPR038731">
    <property type="entry name" value="RgtA/B/C-like"/>
</dbReference>
<name>A0A933L669_9HYPH</name>
<feature type="domain" description="Glycosyltransferase RgtA/B/C/D-like" evidence="9">
    <location>
        <begin position="46"/>
        <end position="214"/>
    </location>
</feature>
<evidence type="ECO:0000256" key="3">
    <source>
        <dbReference type="ARBA" id="ARBA00022676"/>
    </source>
</evidence>
<dbReference type="GO" id="GO:0016763">
    <property type="term" value="F:pentosyltransferase activity"/>
    <property type="evidence" value="ECO:0007669"/>
    <property type="project" value="TreeGrafter"/>
</dbReference>
<evidence type="ECO:0000256" key="7">
    <source>
        <dbReference type="ARBA" id="ARBA00023136"/>
    </source>
</evidence>
<organism evidence="10 11">
    <name type="scientific">Devosia nanyangense</name>
    <dbReference type="NCBI Taxonomy" id="1228055"/>
    <lineage>
        <taxon>Bacteria</taxon>
        <taxon>Pseudomonadati</taxon>
        <taxon>Pseudomonadota</taxon>
        <taxon>Alphaproteobacteria</taxon>
        <taxon>Hyphomicrobiales</taxon>
        <taxon>Devosiaceae</taxon>
        <taxon>Devosia</taxon>
    </lineage>
</organism>
<comment type="subcellular location">
    <subcellularLocation>
        <location evidence="1">Cell membrane</location>
        <topology evidence="1">Multi-pass membrane protein</topology>
    </subcellularLocation>
</comment>
<proteinExistence type="predicted"/>
<dbReference type="GO" id="GO:0009103">
    <property type="term" value="P:lipopolysaccharide biosynthetic process"/>
    <property type="evidence" value="ECO:0007669"/>
    <property type="project" value="UniProtKB-ARBA"/>
</dbReference>
<keyword evidence="5 8" id="KW-0812">Transmembrane</keyword>
<feature type="transmembrane region" description="Helical" evidence="8">
    <location>
        <begin position="153"/>
        <end position="185"/>
    </location>
</feature>
<feature type="transmembrane region" description="Helical" evidence="8">
    <location>
        <begin position="197"/>
        <end position="216"/>
    </location>
</feature>
<evidence type="ECO:0000259" key="9">
    <source>
        <dbReference type="Pfam" id="PF13231"/>
    </source>
</evidence>
<evidence type="ECO:0000256" key="4">
    <source>
        <dbReference type="ARBA" id="ARBA00022679"/>
    </source>
</evidence>
<keyword evidence="3" id="KW-0328">Glycosyltransferase</keyword>
<dbReference type="InterPro" id="IPR050297">
    <property type="entry name" value="LipidA_mod_glycosyltrf_83"/>
</dbReference>